<dbReference type="InterPro" id="IPR012334">
    <property type="entry name" value="Pectin_lyas_fold"/>
</dbReference>
<evidence type="ECO:0000256" key="2">
    <source>
        <dbReference type="SAM" id="SignalP"/>
    </source>
</evidence>
<dbReference type="PANTHER" id="PTHR22990">
    <property type="entry name" value="F-BOX ONLY PROTEIN"/>
    <property type="match status" value="1"/>
</dbReference>
<dbReference type="InterPro" id="IPR006626">
    <property type="entry name" value="PbH1"/>
</dbReference>
<dbReference type="InterPro" id="IPR039448">
    <property type="entry name" value="Beta_helix"/>
</dbReference>
<dbReference type="InterPro" id="IPR022444">
    <property type="entry name" value="Cofactor-bd_rpt"/>
</dbReference>
<comment type="caution">
    <text evidence="4">The sequence shown here is derived from an EMBL/GenBank/DDBJ whole genome shotgun (WGS) entry which is preliminary data.</text>
</comment>
<dbReference type="InterPro" id="IPR006311">
    <property type="entry name" value="TAT_signal"/>
</dbReference>
<protein>
    <submittedName>
        <fullName evidence="4">TIGR03808 family TAT-translocated repetitive protein</fullName>
    </submittedName>
</protein>
<dbReference type="Gene3D" id="2.160.20.10">
    <property type="entry name" value="Single-stranded right-handed beta-helix, Pectin lyase-like"/>
    <property type="match status" value="1"/>
</dbReference>
<evidence type="ECO:0000313" key="4">
    <source>
        <dbReference type="EMBL" id="PSJ54321.1"/>
    </source>
</evidence>
<keyword evidence="5" id="KW-1185">Reference proteome</keyword>
<dbReference type="InterPro" id="IPR051550">
    <property type="entry name" value="SCF-Subunits/Alg-Epimerases"/>
</dbReference>
<dbReference type="Proteomes" id="UP000241229">
    <property type="component" value="Unassembled WGS sequence"/>
</dbReference>
<accession>A0A2P7RVU7</accession>
<dbReference type="AlphaFoldDB" id="A0A2P7RVU7"/>
<sequence length="459" mass="47335">MLNRRHFLAGSAGLAATAALSLPAAAVQRPPAGIETAHLRGAINAAESGIAPGALDDQSKAFAKLLRKAETSDAPIFLPPGTYVVSNITLPRRLRLTGVPGATRILYGGDGHLLLAEHGDHIELSGLVLDGANRWIGEYAHGLVDLRRISHLVVDDCQILGSGSNGLALEGVSGRIERTTISGAGESGIYSVEAGRLSIAGNSVTDCANGGILVHRWQAADDFTMVTNNRVERIAARRGGTGPYGNGINAFRADHVMIANNSIVDCAFSAIRANSSGDIQIANNTCVRSGETAIYAEFAFEGAVIGGNVVNGAANGISVVNYNEGGRMAIVSGNIVRNLVTAGPYPADPPGFGVGITVEADTTVTGNVVEEAPLYGIKIGWGPYMRNVSATSNVIRNSHTGIAVSVVEGCGPAVIADNVVEAAPAGAVVGFRWSEAVTGDMAETGSGYGHLTVERNHVS</sequence>
<organism evidence="4 5">
    <name type="scientific">Kumtagia ephedrae</name>
    <dbReference type="NCBI Taxonomy" id="2116701"/>
    <lineage>
        <taxon>Bacteria</taxon>
        <taxon>Pseudomonadati</taxon>
        <taxon>Pseudomonadota</taxon>
        <taxon>Alphaproteobacteria</taxon>
        <taxon>Hyphomicrobiales</taxon>
        <taxon>Phyllobacteriaceae</taxon>
        <taxon>Kumtagia</taxon>
    </lineage>
</organism>
<evidence type="ECO:0000256" key="1">
    <source>
        <dbReference type="ARBA" id="ARBA00022737"/>
    </source>
</evidence>
<dbReference type="SMART" id="SM00710">
    <property type="entry name" value="PbH1"/>
    <property type="match status" value="8"/>
</dbReference>
<dbReference type="EMBL" id="PXYK01000030">
    <property type="protein sequence ID" value="PSJ54321.1"/>
    <property type="molecule type" value="Genomic_DNA"/>
</dbReference>
<dbReference type="InterPro" id="IPR011050">
    <property type="entry name" value="Pectin_lyase_fold/virulence"/>
</dbReference>
<dbReference type="RefSeq" id="WP_106774825.1">
    <property type="nucleotide sequence ID" value="NZ_PXYK01000030.1"/>
</dbReference>
<dbReference type="SUPFAM" id="SSF51126">
    <property type="entry name" value="Pectin lyase-like"/>
    <property type="match status" value="1"/>
</dbReference>
<dbReference type="PROSITE" id="PS51318">
    <property type="entry name" value="TAT"/>
    <property type="match status" value="1"/>
</dbReference>
<name>A0A2P7RVU7_9HYPH</name>
<dbReference type="NCBIfam" id="TIGR03807">
    <property type="entry name" value="RR_fam_repeat"/>
    <property type="match status" value="1"/>
</dbReference>
<dbReference type="PANTHER" id="PTHR22990:SF15">
    <property type="entry name" value="F-BOX ONLY PROTEIN 10"/>
    <property type="match status" value="1"/>
</dbReference>
<keyword evidence="1" id="KW-0677">Repeat</keyword>
<feature type="domain" description="Right handed beta helix" evidence="3">
    <location>
        <begin position="150"/>
        <end position="214"/>
    </location>
</feature>
<keyword evidence="2" id="KW-0732">Signal</keyword>
<gene>
    <name evidence="4" type="ORF">C7I84_24400</name>
</gene>
<feature type="signal peptide" evidence="2">
    <location>
        <begin position="1"/>
        <end position="26"/>
    </location>
</feature>
<dbReference type="InterPro" id="IPR022388">
    <property type="entry name" value="CHP03808"/>
</dbReference>
<evidence type="ECO:0000259" key="3">
    <source>
        <dbReference type="Pfam" id="PF13229"/>
    </source>
</evidence>
<dbReference type="OrthoDB" id="9788772at2"/>
<feature type="domain" description="Right handed beta helix" evidence="3">
    <location>
        <begin position="224"/>
        <end position="380"/>
    </location>
</feature>
<dbReference type="Pfam" id="PF13229">
    <property type="entry name" value="Beta_helix"/>
    <property type="match status" value="2"/>
</dbReference>
<proteinExistence type="predicted"/>
<evidence type="ECO:0000313" key="5">
    <source>
        <dbReference type="Proteomes" id="UP000241229"/>
    </source>
</evidence>
<reference evidence="4 5" key="1">
    <citation type="submission" date="2018-03" db="EMBL/GenBank/DDBJ databases">
        <title>The draft genome of Mesorhizobium sp. 6GN-30.</title>
        <authorList>
            <person name="Liu L."/>
            <person name="Li L."/>
            <person name="Wang T."/>
            <person name="Zhang X."/>
            <person name="Liang L."/>
        </authorList>
    </citation>
    <scope>NUCLEOTIDE SEQUENCE [LARGE SCALE GENOMIC DNA]</scope>
    <source>
        <strain evidence="4 5">6GN30</strain>
    </source>
</reference>
<feature type="chain" id="PRO_5015122946" evidence="2">
    <location>
        <begin position="27"/>
        <end position="459"/>
    </location>
</feature>
<dbReference type="NCBIfam" id="TIGR03808">
    <property type="entry name" value="RR_plus_rpt_1"/>
    <property type="match status" value="1"/>
</dbReference>